<evidence type="ECO:0000256" key="1">
    <source>
        <dbReference type="ARBA" id="ARBA00005257"/>
    </source>
</evidence>
<dbReference type="InterPro" id="IPR001047">
    <property type="entry name" value="Ribosomal_eS8"/>
</dbReference>
<dbReference type="GO" id="GO:0003735">
    <property type="term" value="F:structural constituent of ribosome"/>
    <property type="evidence" value="ECO:0007669"/>
    <property type="project" value="InterPro"/>
</dbReference>
<dbReference type="AlphaFoldDB" id="A0A0C2J6C4"/>
<keyword evidence="2 4" id="KW-0689">Ribosomal protein</keyword>
<comment type="caution">
    <text evidence="4">The sequence shown here is derived from an EMBL/GenBank/DDBJ whole genome shotgun (WGS) entry which is preliminary data.</text>
</comment>
<keyword evidence="5" id="KW-1185">Reference proteome</keyword>
<name>A0A0C2J6C4_THEKT</name>
<accession>A0A0C2J6C4</accession>
<protein>
    <submittedName>
        <fullName evidence="4">40S ribosomal protein S8-A</fullName>
    </submittedName>
</protein>
<organism evidence="4 5">
    <name type="scientific">Thelohanellus kitauei</name>
    <name type="common">Myxosporean</name>
    <dbReference type="NCBI Taxonomy" id="669202"/>
    <lineage>
        <taxon>Eukaryota</taxon>
        <taxon>Metazoa</taxon>
        <taxon>Cnidaria</taxon>
        <taxon>Myxozoa</taxon>
        <taxon>Myxosporea</taxon>
        <taxon>Bivalvulida</taxon>
        <taxon>Platysporina</taxon>
        <taxon>Myxobolidae</taxon>
        <taxon>Thelohanellus</taxon>
    </lineage>
</organism>
<proteinExistence type="inferred from homology"/>
<reference evidence="4 5" key="1">
    <citation type="journal article" date="2014" name="Genome Biol. Evol.">
        <title>The genome of the myxosporean Thelohanellus kitauei shows adaptations to nutrient acquisition within its fish host.</title>
        <authorList>
            <person name="Yang Y."/>
            <person name="Xiong J."/>
            <person name="Zhou Z."/>
            <person name="Huo F."/>
            <person name="Miao W."/>
            <person name="Ran C."/>
            <person name="Liu Y."/>
            <person name="Zhang J."/>
            <person name="Feng J."/>
            <person name="Wang M."/>
            <person name="Wang M."/>
            <person name="Wang L."/>
            <person name="Yao B."/>
        </authorList>
    </citation>
    <scope>NUCLEOTIDE SEQUENCE [LARGE SCALE GENOMIC DNA]</scope>
    <source>
        <strain evidence="4">Wuqing</strain>
    </source>
</reference>
<evidence type="ECO:0000313" key="4">
    <source>
        <dbReference type="EMBL" id="KII73344.1"/>
    </source>
</evidence>
<dbReference type="GO" id="GO:0005840">
    <property type="term" value="C:ribosome"/>
    <property type="evidence" value="ECO:0007669"/>
    <property type="project" value="UniProtKB-KW"/>
</dbReference>
<comment type="similarity">
    <text evidence="1">Belongs to the eukaryotic ribosomal protein eS8 family.</text>
</comment>
<dbReference type="Pfam" id="PF01201">
    <property type="entry name" value="Ribosomal_S8e"/>
    <property type="match status" value="1"/>
</dbReference>
<dbReference type="Gene3D" id="3.10.290.70">
    <property type="match status" value="1"/>
</dbReference>
<dbReference type="EMBL" id="JWZT01000881">
    <property type="protein sequence ID" value="KII73344.1"/>
    <property type="molecule type" value="Genomic_DNA"/>
</dbReference>
<evidence type="ECO:0000256" key="3">
    <source>
        <dbReference type="ARBA" id="ARBA00023274"/>
    </source>
</evidence>
<gene>
    <name evidence="4" type="ORF">RF11_05692</name>
</gene>
<dbReference type="InterPro" id="IPR022309">
    <property type="entry name" value="Ribosomal_Se8/biogenesis_NSA2"/>
</dbReference>
<dbReference type="Proteomes" id="UP000031668">
    <property type="component" value="Unassembled WGS sequence"/>
</dbReference>
<evidence type="ECO:0000313" key="5">
    <source>
        <dbReference type="Proteomes" id="UP000031668"/>
    </source>
</evidence>
<evidence type="ECO:0000256" key="2">
    <source>
        <dbReference type="ARBA" id="ARBA00022980"/>
    </source>
</evidence>
<dbReference type="GO" id="GO:0006412">
    <property type="term" value="P:translation"/>
    <property type="evidence" value="ECO:0007669"/>
    <property type="project" value="InterPro"/>
</dbReference>
<keyword evidence="3" id="KW-0687">Ribonucleoprotein</keyword>
<dbReference type="PANTHER" id="PTHR10394">
    <property type="entry name" value="40S RIBOSOMAL PROTEIN S8"/>
    <property type="match status" value="1"/>
</dbReference>
<dbReference type="OrthoDB" id="10441431at2759"/>
<dbReference type="GO" id="GO:1990904">
    <property type="term" value="C:ribonucleoprotein complex"/>
    <property type="evidence" value="ECO:0007669"/>
    <property type="project" value="UniProtKB-KW"/>
</dbReference>
<sequence length="186" mass="21593">MSQSLMFFQKYLNFFARQYCAKPILPKPPSLFRMGRPNTCMVLRTKGGNKRLMMLYCSTAYCFWGSQNLVETSRILSVDMIPENYEFVTREYLVKGAILKLDSKPFLAWLESPDFVPGVDENLQSQLEKGYIYAKICVCPFNEGYMLTRMLEGDELKNHQKLSKKQKWAGKKLIPKTLVQIRGSIF</sequence>